<dbReference type="PROSITE" id="PS51257">
    <property type="entry name" value="PROKAR_LIPOPROTEIN"/>
    <property type="match status" value="1"/>
</dbReference>
<sequence>MNIRLRPALCIIPLSLALFFSCAQLPSNKSPEKPAAARADKPAKSSKESITALSGKTWLLGGILLDAGFIPLEPGHGSDARMLLHPDGTMEGSTGTNLFSGTWHSSSKSAESGLITFKIAKTTRMAAPNEIAAAFETRFLRHLQEIRAFKTGKDSVQFRGESDTVLLKWIHRGDSAF</sequence>
<accession>A0AAE3EH05</accession>
<evidence type="ECO:0000256" key="1">
    <source>
        <dbReference type="SAM" id="MobiDB-lite"/>
    </source>
</evidence>
<keyword evidence="4" id="KW-1185">Reference proteome</keyword>
<dbReference type="InterPro" id="IPR038670">
    <property type="entry name" value="HslJ-like_sf"/>
</dbReference>
<proteinExistence type="predicted"/>
<evidence type="ECO:0000313" key="3">
    <source>
        <dbReference type="EMBL" id="MCD1654331.1"/>
    </source>
</evidence>
<feature type="region of interest" description="Disordered" evidence="1">
    <location>
        <begin position="29"/>
        <end position="48"/>
    </location>
</feature>
<feature type="domain" description="DUF306" evidence="2">
    <location>
        <begin position="78"/>
        <end position="167"/>
    </location>
</feature>
<organism evidence="3 4">
    <name type="scientific">Teretinema zuelzerae</name>
    <dbReference type="NCBI Taxonomy" id="156"/>
    <lineage>
        <taxon>Bacteria</taxon>
        <taxon>Pseudomonadati</taxon>
        <taxon>Spirochaetota</taxon>
        <taxon>Spirochaetia</taxon>
        <taxon>Spirochaetales</taxon>
        <taxon>Treponemataceae</taxon>
        <taxon>Teretinema</taxon>
    </lineage>
</organism>
<dbReference type="RefSeq" id="WP_230754479.1">
    <property type="nucleotide sequence ID" value="NZ_JAINWA010000001.1"/>
</dbReference>
<name>A0AAE3EH05_9SPIR</name>
<dbReference type="AlphaFoldDB" id="A0AAE3EH05"/>
<gene>
    <name evidence="3" type="ORF">K7J14_06390</name>
</gene>
<dbReference type="EMBL" id="JAINWA010000001">
    <property type="protein sequence ID" value="MCD1654331.1"/>
    <property type="molecule type" value="Genomic_DNA"/>
</dbReference>
<comment type="caution">
    <text evidence="3">The sequence shown here is derived from an EMBL/GenBank/DDBJ whole genome shotgun (WGS) entry which is preliminary data.</text>
</comment>
<dbReference type="Gene3D" id="2.40.128.270">
    <property type="match status" value="1"/>
</dbReference>
<feature type="compositionally biased region" description="Basic and acidic residues" evidence="1">
    <location>
        <begin position="38"/>
        <end position="47"/>
    </location>
</feature>
<reference evidence="3" key="1">
    <citation type="submission" date="2021-08" db="EMBL/GenBank/DDBJ databases">
        <title>Comparative analyses of Brucepasteria parasyntrophica and Teretinema zuelzerae.</title>
        <authorList>
            <person name="Song Y."/>
            <person name="Brune A."/>
        </authorList>
    </citation>
    <scope>NUCLEOTIDE SEQUENCE</scope>
    <source>
        <strain evidence="3">DSM 1903</strain>
    </source>
</reference>
<dbReference type="Pfam" id="PF03724">
    <property type="entry name" value="META"/>
    <property type="match status" value="1"/>
</dbReference>
<evidence type="ECO:0000313" key="4">
    <source>
        <dbReference type="Proteomes" id="UP001198163"/>
    </source>
</evidence>
<protein>
    <submittedName>
        <fullName evidence="3">META domain-containing protein</fullName>
    </submittedName>
</protein>
<dbReference type="Proteomes" id="UP001198163">
    <property type="component" value="Unassembled WGS sequence"/>
</dbReference>
<evidence type="ECO:0000259" key="2">
    <source>
        <dbReference type="Pfam" id="PF03724"/>
    </source>
</evidence>
<dbReference type="InterPro" id="IPR005184">
    <property type="entry name" value="DUF306_Meta_HslJ"/>
</dbReference>